<protein>
    <submittedName>
        <fullName evidence="1">Uncharacterized protein</fullName>
    </submittedName>
</protein>
<name>A0A7N9D0R0_MACFA</name>
<accession>A0A7N9D0R0</accession>
<keyword evidence="2" id="KW-1185">Reference proteome</keyword>
<dbReference type="PRINTS" id="PR02045">
    <property type="entry name" value="F138DOMAIN"/>
</dbReference>
<reference evidence="1 2" key="1">
    <citation type="submission" date="2013-03" db="EMBL/GenBank/DDBJ databases">
        <authorList>
            <person name="Warren W."/>
            <person name="Wilson R.K."/>
        </authorList>
    </citation>
    <scope>NUCLEOTIDE SEQUENCE</scope>
</reference>
<reference evidence="1" key="3">
    <citation type="submission" date="2025-09" db="UniProtKB">
        <authorList>
            <consortium name="Ensembl"/>
        </authorList>
    </citation>
    <scope>IDENTIFICATION</scope>
</reference>
<dbReference type="GeneTree" id="ENSGT01150000286943"/>
<dbReference type="Ensembl" id="ENSMFAT00000101614.1">
    <property type="protein sequence ID" value="ENSMFAP00000056545.1"/>
    <property type="gene ID" value="ENSMFAG00000058794.1"/>
</dbReference>
<evidence type="ECO:0000313" key="1">
    <source>
        <dbReference type="Ensembl" id="ENSMFAP00000056545.1"/>
    </source>
</evidence>
<evidence type="ECO:0000313" key="2">
    <source>
        <dbReference type="Proteomes" id="UP000233100"/>
    </source>
</evidence>
<reference evidence="1" key="2">
    <citation type="submission" date="2025-08" db="UniProtKB">
        <authorList>
            <consortium name="Ensembl"/>
        </authorList>
    </citation>
    <scope>IDENTIFICATION</scope>
</reference>
<dbReference type="AlphaFoldDB" id="A0A7N9D0R0"/>
<organism evidence="1 2">
    <name type="scientific">Macaca fascicularis</name>
    <name type="common">Crab-eating macaque</name>
    <name type="synonym">Cynomolgus monkey</name>
    <dbReference type="NCBI Taxonomy" id="9541"/>
    <lineage>
        <taxon>Eukaryota</taxon>
        <taxon>Metazoa</taxon>
        <taxon>Chordata</taxon>
        <taxon>Craniata</taxon>
        <taxon>Vertebrata</taxon>
        <taxon>Euteleostomi</taxon>
        <taxon>Mammalia</taxon>
        <taxon>Eutheria</taxon>
        <taxon>Euarchontoglires</taxon>
        <taxon>Primates</taxon>
        <taxon>Haplorrhini</taxon>
        <taxon>Catarrhini</taxon>
        <taxon>Cercopithecidae</taxon>
        <taxon>Cercopithecinae</taxon>
        <taxon>Macaca</taxon>
    </lineage>
</organism>
<proteinExistence type="predicted"/>
<dbReference type="PANTHER" id="PTHR12138">
    <property type="entry name" value="PRIMATE-EXPANDED PROTEIN FAMILY"/>
    <property type="match status" value="1"/>
</dbReference>
<dbReference type="Proteomes" id="UP000233100">
    <property type="component" value="Chromosome 2"/>
</dbReference>
<dbReference type="PANTHER" id="PTHR12138:SF133">
    <property type="entry name" value="SECRETED PROTEIN"/>
    <property type="match status" value="1"/>
</dbReference>
<sequence length="136" mass="14445">KCKLVQPICLCTCGFLFCFVLFCFGNRVSLLSPRLECNGRISAPCNLRLLGSSDSPVSVSGVAGITGTCHHGRLIFVFLVEIVFYHVGLAGLELLTSGDPPISVSQNAGITGMSYHTGLSPANLDSLLLHMSESLD</sequence>